<dbReference type="InterPro" id="IPR006008">
    <property type="entry name" value="YciB"/>
</dbReference>
<dbReference type="HAMAP" id="MF_00189">
    <property type="entry name" value="YciB"/>
    <property type="match status" value="1"/>
</dbReference>
<evidence type="ECO:0000256" key="5">
    <source>
        <dbReference type="HAMAP-Rule" id="MF_00189"/>
    </source>
</evidence>
<comment type="similarity">
    <text evidence="5">Belongs to the YciB family.</text>
</comment>
<feature type="transmembrane region" description="Helical" evidence="5">
    <location>
        <begin position="173"/>
        <end position="195"/>
    </location>
</feature>
<accession>A0AAP2CRW6</accession>
<evidence type="ECO:0000256" key="2">
    <source>
        <dbReference type="ARBA" id="ARBA00022692"/>
    </source>
</evidence>
<comment type="caution">
    <text evidence="6">The sequence shown here is derived from an EMBL/GenBank/DDBJ whole genome shotgun (WGS) entry which is preliminary data.</text>
</comment>
<keyword evidence="5" id="KW-0997">Cell inner membrane</keyword>
<evidence type="ECO:0000256" key="3">
    <source>
        <dbReference type="ARBA" id="ARBA00022989"/>
    </source>
</evidence>
<keyword evidence="3 5" id="KW-1133">Transmembrane helix</keyword>
<feature type="transmembrane region" description="Helical" evidence="5">
    <location>
        <begin position="102"/>
        <end position="122"/>
    </location>
</feature>
<dbReference type="PANTHER" id="PTHR36917:SF1">
    <property type="entry name" value="INNER MEMBRANE-SPANNING PROTEIN YCIB"/>
    <property type="match status" value="1"/>
</dbReference>
<feature type="transmembrane region" description="Helical" evidence="5">
    <location>
        <begin position="74"/>
        <end position="90"/>
    </location>
</feature>
<dbReference type="PANTHER" id="PTHR36917">
    <property type="entry name" value="INTRACELLULAR SEPTATION PROTEIN A-RELATED"/>
    <property type="match status" value="1"/>
</dbReference>
<organism evidence="6 7">
    <name type="scientific">Harenicola maris</name>
    <dbReference type="NCBI Taxonomy" id="2841044"/>
    <lineage>
        <taxon>Bacteria</taxon>
        <taxon>Pseudomonadati</taxon>
        <taxon>Pseudomonadota</taxon>
        <taxon>Alphaproteobacteria</taxon>
        <taxon>Rhodobacterales</taxon>
        <taxon>Paracoccaceae</taxon>
        <taxon>Harenicola</taxon>
    </lineage>
</organism>
<keyword evidence="7" id="KW-1185">Reference proteome</keyword>
<feature type="transmembrane region" description="Helical" evidence="5">
    <location>
        <begin position="143"/>
        <end position="161"/>
    </location>
</feature>
<keyword evidence="2 5" id="KW-0812">Transmembrane</keyword>
<evidence type="ECO:0000256" key="4">
    <source>
        <dbReference type="ARBA" id="ARBA00023136"/>
    </source>
</evidence>
<proteinExistence type="inferred from homology"/>
<evidence type="ECO:0000256" key="1">
    <source>
        <dbReference type="ARBA" id="ARBA00022475"/>
    </source>
</evidence>
<dbReference type="GO" id="GO:0005886">
    <property type="term" value="C:plasma membrane"/>
    <property type="evidence" value="ECO:0007669"/>
    <property type="project" value="UniProtKB-SubCell"/>
</dbReference>
<sequence length="201" mass="22427">MAEKQVHPGLKLALEMGPIAAFFIGYLWLKDEVFTFGGTEYRGFIVVTAAFVPLILLTTGILWKLTGTLSRMQVMTAVLVTVMGGLTVALNDERFIKMKPTILYTVFAAVLAYGLMQGKSYLQYVMHAALPMQDAGWMILTKRFVGLFVGLAVANELVWRLMSEQAWVNFKTFGLPVILFAFMFAQAGLMSRYSVEDDKAE</sequence>
<protein>
    <recommendedName>
        <fullName evidence="5">Inner membrane-spanning protein YciB</fullName>
    </recommendedName>
</protein>
<feature type="transmembrane region" description="Helical" evidence="5">
    <location>
        <begin position="41"/>
        <end position="62"/>
    </location>
</feature>
<dbReference type="RefSeq" id="WP_327795061.1">
    <property type="nucleotide sequence ID" value="NZ_JADQAZ010000003.1"/>
</dbReference>
<dbReference type="Pfam" id="PF04279">
    <property type="entry name" value="IspA"/>
    <property type="match status" value="1"/>
</dbReference>
<evidence type="ECO:0000313" key="7">
    <source>
        <dbReference type="Proteomes" id="UP001315686"/>
    </source>
</evidence>
<dbReference type="EMBL" id="JADQAZ010000003">
    <property type="protein sequence ID" value="MBT0958845.1"/>
    <property type="molecule type" value="Genomic_DNA"/>
</dbReference>
<dbReference type="AlphaFoldDB" id="A0AAP2CRW6"/>
<keyword evidence="1 5" id="KW-1003">Cell membrane</keyword>
<comment type="function">
    <text evidence="5">Plays a role in cell envelope biogenesis, maintenance of cell envelope integrity and membrane homeostasis.</text>
</comment>
<evidence type="ECO:0000313" key="6">
    <source>
        <dbReference type="EMBL" id="MBT0958845.1"/>
    </source>
</evidence>
<gene>
    <name evidence="5" type="primary">yciB</name>
    <name evidence="6" type="ORF">IV417_15760</name>
</gene>
<reference evidence="6 7" key="1">
    <citation type="journal article" date="2021" name="Arch. Microbiol.">
        <title>Harenicola maris gen. nov., sp. nov. isolated from the Sea of Japan shallow sediments.</title>
        <authorList>
            <person name="Romanenko L.A."/>
            <person name="Kurilenko V.V."/>
            <person name="Chernysheva N.Y."/>
            <person name="Tekutyeva L.A."/>
            <person name="Velansky P.V."/>
            <person name="Svetashev V.I."/>
            <person name="Isaeva M.P."/>
        </authorList>
    </citation>
    <scope>NUCLEOTIDE SEQUENCE [LARGE SCALE GENOMIC DNA]</scope>
    <source>
        <strain evidence="6 7">KMM 3653</strain>
    </source>
</reference>
<keyword evidence="4 5" id="KW-0472">Membrane</keyword>
<name>A0AAP2CRW6_9RHOB</name>
<comment type="subcellular location">
    <subcellularLocation>
        <location evidence="5">Cell inner membrane</location>
        <topology evidence="5">Multi-pass membrane protein</topology>
    </subcellularLocation>
</comment>
<dbReference type="Proteomes" id="UP001315686">
    <property type="component" value="Unassembled WGS sequence"/>
</dbReference>
<feature type="transmembrane region" description="Helical" evidence="5">
    <location>
        <begin position="12"/>
        <end position="29"/>
    </location>
</feature>